<organism evidence="3 4">
    <name type="scientific">Parabacteroides hominis</name>
    <dbReference type="NCBI Taxonomy" id="2763057"/>
    <lineage>
        <taxon>Bacteria</taxon>
        <taxon>Pseudomonadati</taxon>
        <taxon>Bacteroidota</taxon>
        <taxon>Bacteroidia</taxon>
        <taxon>Bacteroidales</taxon>
        <taxon>Tannerellaceae</taxon>
        <taxon>Parabacteroides</taxon>
    </lineage>
</organism>
<dbReference type="GO" id="GO:0003677">
    <property type="term" value="F:DNA binding"/>
    <property type="evidence" value="ECO:0007669"/>
    <property type="project" value="UniProtKB-KW"/>
</dbReference>
<name>A0ABR7DKK3_9BACT</name>
<dbReference type="Pfam" id="PF18291">
    <property type="entry name" value="HU-HIG"/>
    <property type="match status" value="1"/>
</dbReference>
<evidence type="ECO:0000313" key="4">
    <source>
        <dbReference type="Proteomes" id="UP000651475"/>
    </source>
</evidence>
<keyword evidence="4" id="KW-1185">Reference proteome</keyword>
<feature type="domain" description="HU" evidence="2">
    <location>
        <begin position="1"/>
        <end position="127"/>
    </location>
</feature>
<evidence type="ECO:0000259" key="2">
    <source>
        <dbReference type="Pfam" id="PF18291"/>
    </source>
</evidence>
<sequence>MAAKYQFFKNPPSSLVETGAKPVLHVRIVNRDVLSFKDLCWRIAGRSTFNAGEVEGIMSLFKEEMVSALSDGDRVELEDIGIFEATASCPPVSDAKDIRAESIRFSRVVFRAAKSLRRRMNLMKFERASGFRKQDAFPEEERLARILRHLQRNGEIRSSTCMGLNACSRYQAQADLNRLKAGGNILRLGGPKVAVYVLANKEEAK</sequence>
<keyword evidence="1 3" id="KW-0238">DNA-binding</keyword>
<dbReference type="EMBL" id="JACOOJ010000005">
    <property type="protein sequence ID" value="MBC5631960.1"/>
    <property type="molecule type" value="Genomic_DNA"/>
</dbReference>
<evidence type="ECO:0000313" key="3">
    <source>
        <dbReference type="EMBL" id="MBC5631960.1"/>
    </source>
</evidence>
<dbReference type="InterPro" id="IPR041607">
    <property type="entry name" value="HU-HIG"/>
</dbReference>
<dbReference type="InterPro" id="IPR010992">
    <property type="entry name" value="IHF-like_DNA-bd_dom_sf"/>
</dbReference>
<dbReference type="RefSeq" id="WP_186928692.1">
    <property type="nucleotide sequence ID" value="NZ_JACOOJ010000005.1"/>
</dbReference>
<protein>
    <submittedName>
        <fullName evidence="3">HU family DNA-binding protein</fullName>
    </submittedName>
</protein>
<evidence type="ECO:0000256" key="1">
    <source>
        <dbReference type="ARBA" id="ARBA00023125"/>
    </source>
</evidence>
<proteinExistence type="predicted"/>
<dbReference type="Proteomes" id="UP000651475">
    <property type="component" value="Unassembled WGS sequence"/>
</dbReference>
<dbReference type="SUPFAM" id="SSF47729">
    <property type="entry name" value="IHF-like DNA-binding proteins"/>
    <property type="match status" value="1"/>
</dbReference>
<reference evidence="3 4" key="1">
    <citation type="submission" date="2020-08" db="EMBL/GenBank/DDBJ databases">
        <title>Genome public.</title>
        <authorList>
            <person name="Liu C."/>
            <person name="Sun Q."/>
        </authorList>
    </citation>
    <scope>NUCLEOTIDE SEQUENCE [LARGE SCALE GENOMIC DNA]</scope>
    <source>
        <strain evidence="3 4">NSJ-79</strain>
    </source>
</reference>
<dbReference type="InterPro" id="IPR036388">
    <property type="entry name" value="WH-like_DNA-bd_sf"/>
</dbReference>
<comment type="caution">
    <text evidence="3">The sequence shown here is derived from an EMBL/GenBank/DDBJ whole genome shotgun (WGS) entry which is preliminary data.</text>
</comment>
<dbReference type="Gene3D" id="1.10.10.10">
    <property type="entry name" value="Winged helix-like DNA-binding domain superfamily/Winged helix DNA-binding domain"/>
    <property type="match status" value="1"/>
</dbReference>
<gene>
    <name evidence="3" type="ORF">H8S65_04110</name>
</gene>
<dbReference type="Gene3D" id="4.10.520.10">
    <property type="entry name" value="IHF-like DNA-binding proteins"/>
    <property type="match status" value="1"/>
</dbReference>
<accession>A0ABR7DKK3</accession>